<dbReference type="Proteomes" id="UP000032452">
    <property type="component" value="Unassembled WGS sequence"/>
</dbReference>
<comment type="caution">
    <text evidence="2">The sequence shown here is derived from an EMBL/GenBank/DDBJ whole genome shotgun (WGS) entry which is preliminary data.</text>
</comment>
<organism evidence="2 3">
    <name type="scientific">Aliterella atlantica CENA595</name>
    <dbReference type="NCBI Taxonomy" id="1618023"/>
    <lineage>
        <taxon>Bacteria</taxon>
        <taxon>Bacillati</taxon>
        <taxon>Cyanobacteriota</taxon>
        <taxon>Cyanophyceae</taxon>
        <taxon>Chroococcidiopsidales</taxon>
        <taxon>Aliterellaceae</taxon>
        <taxon>Aliterella</taxon>
    </lineage>
</organism>
<dbReference type="InterPro" id="IPR001932">
    <property type="entry name" value="PPM-type_phosphatase-like_dom"/>
</dbReference>
<dbReference type="RefSeq" id="WP_045056182.1">
    <property type="nucleotide sequence ID" value="NZ_CAWMDP010000016.1"/>
</dbReference>
<accession>A0A0D8ZNC5</accession>
<dbReference type="AlphaFoldDB" id="A0A0D8ZNC5"/>
<evidence type="ECO:0000313" key="3">
    <source>
        <dbReference type="Proteomes" id="UP000032452"/>
    </source>
</evidence>
<protein>
    <recommendedName>
        <fullName evidence="1">PPM-type phosphatase domain-containing protein</fullName>
    </recommendedName>
</protein>
<dbReference type="PATRIC" id="fig|1618023.3.peg.1155"/>
<keyword evidence="3" id="KW-1185">Reference proteome</keyword>
<dbReference type="EMBL" id="JYON01000024">
    <property type="protein sequence ID" value="KJH70313.1"/>
    <property type="molecule type" value="Genomic_DNA"/>
</dbReference>
<name>A0A0D8ZNC5_9CYAN</name>
<dbReference type="Pfam" id="PF13672">
    <property type="entry name" value="PP2C_2"/>
    <property type="match status" value="1"/>
</dbReference>
<gene>
    <name evidence="2" type="ORF">UH38_18555</name>
</gene>
<evidence type="ECO:0000259" key="1">
    <source>
        <dbReference type="Pfam" id="PF13672"/>
    </source>
</evidence>
<dbReference type="SUPFAM" id="SSF81606">
    <property type="entry name" value="PP2C-like"/>
    <property type="match status" value="1"/>
</dbReference>
<dbReference type="Gene3D" id="3.60.40.10">
    <property type="entry name" value="PPM-type phosphatase domain"/>
    <property type="match status" value="1"/>
</dbReference>
<feature type="domain" description="PPM-type phosphatase" evidence="1">
    <location>
        <begin position="11"/>
        <end position="226"/>
    </location>
</feature>
<dbReference type="STRING" id="1618023.UH38_18555"/>
<proteinExistence type="predicted"/>
<dbReference type="InterPro" id="IPR036457">
    <property type="entry name" value="PPM-type-like_dom_sf"/>
</dbReference>
<evidence type="ECO:0000313" key="2">
    <source>
        <dbReference type="EMBL" id="KJH70313.1"/>
    </source>
</evidence>
<sequence>MQWKAIARSTVGTSHIKHQMPCQDYGGYKVLNNVLIGAVADGAGSAKYAETGAKLAVEKALAYLTGIEAWLQKHKRFWQLQPQPLSEEQASKIFTKTTTKVIDALKMQAASAGYLFEDLACTLLVFIATPNWVAAMQIGDGFITVRCQQEAHQLLFPPDKGEYINETTFVTSANALQAMRVEVRKGKPEYIFAATDGLERVAIRMSDFTPFAPFFQPLEEYLQETSNPEQEDAYLMSFLNSDRLNARTDDDKTLLLCCYDDNSHSR</sequence>
<dbReference type="OrthoDB" id="9805674at2"/>
<reference evidence="2 3" key="1">
    <citation type="submission" date="2015-02" db="EMBL/GenBank/DDBJ databases">
        <title>Draft genome of a novel marine cyanobacterium (Chroococcales) isolated from South Atlantic Ocean.</title>
        <authorList>
            <person name="Rigonato J."/>
            <person name="Alvarenga D.O."/>
            <person name="Branco L.H."/>
            <person name="Varani A.M."/>
            <person name="Brandini F.P."/>
            <person name="Fiore M.F."/>
        </authorList>
    </citation>
    <scope>NUCLEOTIDE SEQUENCE [LARGE SCALE GENOMIC DNA]</scope>
    <source>
        <strain evidence="2 3">CENA595</strain>
    </source>
</reference>